<reference evidence="2" key="1">
    <citation type="submission" date="2023-10" db="EMBL/GenBank/DDBJ databases">
        <authorList>
            <person name="Chen Y."/>
            <person name="Shah S."/>
            <person name="Dougan E. K."/>
            <person name="Thang M."/>
            <person name="Chan C."/>
        </authorList>
    </citation>
    <scope>NUCLEOTIDE SEQUENCE [LARGE SCALE GENOMIC DNA]</scope>
</reference>
<accession>A0ABN9U489</accession>
<feature type="region of interest" description="Disordered" evidence="1">
    <location>
        <begin position="901"/>
        <end position="925"/>
    </location>
</feature>
<comment type="caution">
    <text evidence="2">The sequence shown here is derived from an EMBL/GenBank/DDBJ whole genome shotgun (WGS) entry which is preliminary data.</text>
</comment>
<proteinExistence type="predicted"/>
<name>A0ABN9U489_9DINO</name>
<evidence type="ECO:0000313" key="2">
    <source>
        <dbReference type="EMBL" id="CAK0853676.1"/>
    </source>
</evidence>
<evidence type="ECO:0000313" key="3">
    <source>
        <dbReference type="Proteomes" id="UP001189429"/>
    </source>
</evidence>
<keyword evidence="3" id="KW-1185">Reference proteome</keyword>
<gene>
    <name evidence="2" type="ORF">PCOR1329_LOCUS45057</name>
</gene>
<dbReference type="Proteomes" id="UP001189429">
    <property type="component" value="Unassembled WGS sequence"/>
</dbReference>
<evidence type="ECO:0008006" key="4">
    <source>
        <dbReference type="Google" id="ProtNLM"/>
    </source>
</evidence>
<evidence type="ECO:0000256" key="1">
    <source>
        <dbReference type="SAM" id="MobiDB-lite"/>
    </source>
</evidence>
<protein>
    <recommendedName>
        <fullName evidence="4">HMG box domain-containing protein</fullName>
    </recommendedName>
</protein>
<sequence>MDVFQHILQYSKPSYVLEGRDIHRVQQICEVSKAFLRVSFTKFVQERQAEPLLECFISDGTPLTTVELHCESFGRWKVRRFARDTREFLTQRVFIMDTNYNARVLFEDPQVMGDKTVLTHHNAQNLLWGGARMHGHTGPLVTWGVWDRAISSGMGRRMRQRAKAYYLHMQNTIGKDAAYMLWLWTWVVCTHCKCHDLHNALKWAIVQQLLNRAALRSCWIALESVRNGYSVLTRALPFWLPLRVTHEDRPTAVLKELWTLLGVPDDWMPLFLSLQIVFLDGKLRVCSSLESEDAAQRITVVLLHAWKFTRWSDSRWCGLGKCTRCMLLVVCLGLSDLVQWIRDSKQFSTYYINGWKHMTPEVIRMACVTSCTSGLSEEPLATLLEDDRLAQKLPEIKTKLEEQRSCALSLSDEVLSLLGSIAGLSLREMRNEIFLSVLVQYGYIKNKLRDVEQLPFALVQGDIRANLEQLRKSPPVSEPTARKIQLLTQIPVPMEELEAAVRLLGEGPHTSTSSEHGHVKASRLLRSHRRYCRSTMRARCMVSTFQTLVGESKMEQALCRLNFRLECWRKKQPNRITPRQAYISCVMRQARQERRLRITVRKDFTKDVIRNHGRAWKALSMRQKLSFVGEARVLRDERQEHIQNTISLILGKRRQLMEKMEKDRAPGAHGLRMRSCALTQAMKAEFEALYAADSWTQSSVDAAREACSEPVGPPSPADVRTLDLMELESEGGVGRGQPPWLGWVCHHRDFFRTCCFRWVADGSTSVWKFSYATQSPLQVCAVKCAELACPEPTLLPSDQGAAELDVWEHNFTVDWSTWGYSDEGLFPIAGKVEVLGDVIAGRDSHLGSDAAWVDLEELRAAMPEGPKANARKQAPDVEAEPAADEPELWAEHPYFWEDVAHEEPGGEDGESCAGSDMSDNSCSDDGEDVDSAMEALWERRRDLAVFVDMPIDDKFRWALRGGKWTYLHKGVAYDSYRACAVKGVPCQWCCLYGVARSRSYSIAAYAEENCITLVHAWCHRLAFLFDLWVLRGGPCEYCYTPEDIDKYREPDAFQALAAQAAGELAKCVLQLRSIRPKKPKGAHACA</sequence>
<dbReference type="EMBL" id="CAUYUJ010015415">
    <property type="protein sequence ID" value="CAK0853676.1"/>
    <property type="molecule type" value="Genomic_DNA"/>
</dbReference>
<organism evidence="2 3">
    <name type="scientific">Prorocentrum cordatum</name>
    <dbReference type="NCBI Taxonomy" id="2364126"/>
    <lineage>
        <taxon>Eukaryota</taxon>
        <taxon>Sar</taxon>
        <taxon>Alveolata</taxon>
        <taxon>Dinophyceae</taxon>
        <taxon>Prorocentrales</taxon>
        <taxon>Prorocentraceae</taxon>
        <taxon>Prorocentrum</taxon>
    </lineage>
</organism>